<proteinExistence type="predicted"/>
<dbReference type="Proteomes" id="UP000007488">
    <property type="component" value="Chromosome"/>
</dbReference>
<dbReference type="HOGENOM" id="CLU_1460608_0_0_9"/>
<dbReference type="eggNOG" id="ENOG503327R">
    <property type="taxonomic scope" value="Bacteria"/>
</dbReference>
<dbReference type="KEGG" id="sgy:Sgly_0706"/>
<evidence type="ECO:0008006" key="4">
    <source>
        <dbReference type="Google" id="ProtNLM"/>
    </source>
</evidence>
<reference evidence="2 3" key="1">
    <citation type="journal article" date="2011" name="Stand. Genomic Sci.">
        <title>Complete genome sequence of Syntrophobotulus glycolicus type strain (FlGlyR).</title>
        <authorList>
            <person name="Han C."/>
            <person name="Mwirichia R."/>
            <person name="Chertkov O."/>
            <person name="Held B."/>
            <person name="Lapidus A."/>
            <person name="Nolan M."/>
            <person name="Lucas S."/>
            <person name="Hammon N."/>
            <person name="Deshpande S."/>
            <person name="Cheng J.F."/>
            <person name="Tapia R."/>
            <person name="Goodwin L."/>
            <person name="Pitluck S."/>
            <person name="Huntemann M."/>
            <person name="Liolios K."/>
            <person name="Ivanova N."/>
            <person name="Pagani I."/>
            <person name="Mavromatis K."/>
            <person name="Ovchinikova G."/>
            <person name="Pati A."/>
            <person name="Chen A."/>
            <person name="Palaniappan K."/>
            <person name="Land M."/>
            <person name="Hauser L."/>
            <person name="Brambilla E.M."/>
            <person name="Rohde M."/>
            <person name="Spring S."/>
            <person name="Sikorski J."/>
            <person name="Goker M."/>
            <person name="Woyke T."/>
            <person name="Bristow J."/>
            <person name="Eisen J.A."/>
            <person name="Markowitz V."/>
            <person name="Hugenholtz P."/>
            <person name="Kyrpides N.C."/>
            <person name="Klenk H.P."/>
            <person name="Detter J.C."/>
        </authorList>
    </citation>
    <scope>NUCLEOTIDE SEQUENCE [LARGE SCALE GENOMIC DNA]</scope>
    <source>
        <strain evidence="3">DSM 8271 / FlGlyR</strain>
    </source>
</reference>
<dbReference type="STRING" id="645991.Sgly_0706"/>
<gene>
    <name evidence="2" type="ordered locus">Sgly_0706</name>
</gene>
<protein>
    <recommendedName>
        <fullName evidence="4">Lipoprotein</fullName>
    </recommendedName>
</protein>
<feature type="chain" id="PRO_5039483501" description="Lipoprotein" evidence="1">
    <location>
        <begin position="25"/>
        <end position="185"/>
    </location>
</feature>
<dbReference type="AlphaFoldDB" id="F0T0K3"/>
<keyword evidence="1" id="KW-0732">Signal</keyword>
<accession>F0T0K3</accession>
<sequence>MKTGRIGKLIFILLFPLICSGCSSSPQDIQAVIENYYTTNDKNNKGQLHILNVYEKDHRTYVLAEKYRGDGHLPIDLFIIDEGEAVFVSSGDSVMSPCFSLYEVTLDGKTIVYGDYKDTKWVASSDQVIDVNLKGIEISFQDNTVLRENFTQKNSFLFVIDTETEISDAKVYDEAGIVSTLSDLR</sequence>
<keyword evidence="3" id="KW-1185">Reference proteome</keyword>
<dbReference type="OrthoDB" id="1715579at2"/>
<dbReference type="RefSeq" id="WP_013623939.1">
    <property type="nucleotide sequence ID" value="NC_015172.1"/>
</dbReference>
<dbReference type="EMBL" id="CP002547">
    <property type="protein sequence ID" value="ADY55068.1"/>
    <property type="molecule type" value="Genomic_DNA"/>
</dbReference>
<reference evidence="3" key="2">
    <citation type="submission" date="2011-02" db="EMBL/GenBank/DDBJ databases">
        <title>The complete genome of Syntrophobotulus glycolicus DSM 8271.</title>
        <authorList>
            <person name="Lucas S."/>
            <person name="Copeland A."/>
            <person name="Lapidus A."/>
            <person name="Bruce D."/>
            <person name="Goodwin L."/>
            <person name="Pitluck S."/>
            <person name="Kyrpides N."/>
            <person name="Mavromatis K."/>
            <person name="Pagani I."/>
            <person name="Ivanova N."/>
            <person name="Mikhailova N."/>
            <person name="Chertkov O."/>
            <person name="Held B."/>
            <person name="Detter J.C."/>
            <person name="Tapia R."/>
            <person name="Han C."/>
            <person name="Land M."/>
            <person name="Hauser L."/>
            <person name="Markowitz V."/>
            <person name="Cheng J.-F."/>
            <person name="Hugenholtz P."/>
            <person name="Woyke T."/>
            <person name="Wu D."/>
            <person name="Spring S."/>
            <person name="Schroeder M."/>
            <person name="Brambilla E."/>
            <person name="Klenk H.-P."/>
            <person name="Eisen J.A."/>
        </authorList>
    </citation>
    <scope>NUCLEOTIDE SEQUENCE [LARGE SCALE GENOMIC DNA]</scope>
    <source>
        <strain evidence="3">DSM 8271 / FlGlyR</strain>
    </source>
</reference>
<organism evidence="2 3">
    <name type="scientific">Syntrophobotulus glycolicus (strain DSM 8271 / FlGlyR)</name>
    <dbReference type="NCBI Taxonomy" id="645991"/>
    <lineage>
        <taxon>Bacteria</taxon>
        <taxon>Bacillati</taxon>
        <taxon>Bacillota</taxon>
        <taxon>Clostridia</taxon>
        <taxon>Eubacteriales</taxon>
        <taxon>Desulfitobacteriaceae</taxon>
        <taxon>Syntrophobotulus</taxon>
    </lineage>
</organism>
<evidence type="ECO:0000256" key="1">
    <source>
        <dbReference type="SAM" id="SignalP"/>
    </source>
</evidence>
<feature type="signal peptide" evidence="1">
    <location>
        <begin position="1"/>
        <end position="24"/>
    </location>
</feature>
<evidence type="ECO:0000313" key="3">
    <source>
        <dbReference type="Proteomes" id="UP000007488"/>
    </source>
</evidence>
<evidence type="ECO:0000313" key="2">
    <source>
        <dbReference type="EMBL" id="ADY55068.1"/>
    </source>
</evidence>
<name>F0T0K3_SYNGF</name>